<dbReference type="GO" id="GO:0006313">
    <property type="term" value="P:DNA transposition"/>
    <property type="evidence" value="ECO:0007669"/>
    <property type="project" value="InterPro"/>
</dbReference>
<feature type="coiled-coil region" evidence="1">
    <location>
        <begin position="65"/>
        <end position="121"/>
    </location>
</feature>
<dbReference type="HOGENOM" id="CLU_036902_5_0_6"/>
<dbReference type="PANTHER" id="PTHR33055:SF3">
    <property type="entry name" value="PUTATIVE TRANSPOSASE FOR IS117-RELATED"/>
    <property type="match status" value="1"/>
</dbReference>
<evidence type="ECO:0000313" key="5">
    <source>
        <dbReference type="Proteomes" id="UP000005726"/>
    </source>
</evidence>
<dbReference type="RefSeq" id="WP_006704786.1">
    <property type="nucleotide sequence ID" value="NZ_CAWLGB010000003.1"/>
</dbReference>
<dbReference type="PANTHER" id="PTHR33055">
    <property type="entry name" value="TRANSPOSASE FOR INSERTION SEQUENCE ELEMENT IS1111A"/>
    <property type="match status" value="1"/>
</dbReference>
<dbReference type="InterPro" id="IPR002525">
    <property type="entry name" value="Transp_IS110-like_N"/>
</dbReference>
<dbReference type="AlphaFoldDB" id="E0WSE3"/>
<dbReference type="InterPro" id="IPR003346">
    <property type="entry name" value="Transposase_20"/>
</dbReference>
<gene>
    <name evidence="4" type="ORF">REG_1049</name>
</gene>
<dbReference type="EMBL" id="GL379591">
    <property type="protein sequence ID" value="EFL92069.1"/>
    <property type="molecule type" value="Genomic_DNA"/>
</dbReference>
<dbReference type="eggNOG" id="COG3547">
    <property type="taxonomic scope" value="Bacteria"/>
</dbReference>
<sequence>MPLATFLVDNRIDVSVENPARIHAFSQSELNRNKTDKGDAKMIARYCALHTPKLWFSAPLSERQLMALMRRLNHLEEMKRMESNRKMVADEIVHPSLTDSISALEKQIIEIKQKIKKHIDETPELKKNKQLLKSIPGIGEILSATLLAFIGDVSQFTSSKQIVAYAGLNPKLCESGVFKGRSRLSKVGCTELRKALYMPALTSITHNPIIKSQWERLVKRNKGGKVGVCAAMRKLLQLAYGVLKSCIPFDAKIALAKT</sequence>
<evidence type="ECO:0000256" key="1">
    <source>
        <dbReference type="SAM" id="Coils"/>
    </source>
</evidence>
<evidence type="ECO:0000259" key="2">
    <source>
        <dbReference type="Pfam" id="PF01548"/>
    </source>
</evidence>
<reference evidence="4" key="1">
    <citation type="journal article" date="2009" name="Environ. Microbiol.">
        <title>Dynamics of genome evolution in facultative symbionts of aphids.</title>
        <authorList>
            <person name="Degnan P.H."/>
            <person name="Leonardo T.E."/>
            <person name="Cass B.N."/>
            <person name="Hurwitz B."/>
            <person name="Stern D."/>
            <person name="Gibbs R.A."/>
            <person name="Richards S."/>
            <person name="Moran N.A."/>
        </authorList>
    </citation>
    <scope>NUCLEOTIDE SEQUENCE [LARGE SCALE GENOMIC DNA]</scope>
    <source>
        <strain evidence="4">LSR1</strain>
    </source>
</reference>
<dbReference type="NCBIfam" id="NF033542">
    <property type="entry name" value="transpos_IS110"/>
    <property type="match status" value="1"/>
</dbReference>
<dbReference type="Proteomes" id="UP000005726">
    <property type="component" value="Unassembled WGS sequence"/>
</dbReference>
<keyword evidence="5" id="KW-1185">Reference proteome</keyword>
<evidence type="ECO:0000313" key="4">
    <source>
        <dbReference type="EMBL" id="EFL92069.1"/>
    </source>
</evidence>
<dbReference type="GO" id="GO:0003677">
    <property type="term" value="F:DNA binding"/>
    <property type="evidence" value="ECO:0007669"/>
    <property type="project" value="InterPro"/>
</dbReference>
<proteinExistence type="predicted"/>
<dbReference type="InterPro" id="IPR047650">
    <property type="entry name" value="Transpos_IS110"/>
</dbReference>
<protein>
    <submittedName>
        <fullName evidence="4">Transposase</fullName>
    </submittedName>
</protein>
<feature type="domain" description="Transposase IS110-like N-terminal" evidence="2">
    <location>
        <begin position="2"/>
        <end position="85"/>
    </location>
</feature>
<dbReference type="Pfam" id="PF02371">
    <property type="entry name" value="Transposase_20"/>
    <property type="match status" value="1"/>
</dbReference>
<accession>E0WSE3</accession>
<feature type="domain" description="Transposase IS116/IS110/IS902 C-terminal" evidence="3">
    <location>
        <begin position="130"/>
        <end position="214"/>
    </location>
</feature>
<dbReference type="Pfam" id="PF01548">
    <property type="entry name" value="DEDD_Tnp_IS110"/>
    <property type="match status" value="1"/>
</dbReference>
<keyword evidence="1" id="KW-0175">Coiled coil</keyword>
<name>E0WSE3_9ENTR</name>
<dbReference type="GO" id="GO:0004803">
    <property type="term" value="F:transposase activity"/>
    <property type="evidence" value="ECO:0007669"/>
    <property type="project" value="InterPro"/>
</dbReference>
<evidence type="ECO:0000259" key="3">
    <source>
        <dbReference type="Pfam" id="PF02371"/>
    </source>
</evidence>
<organism evidence="4 5">
    <name type="scientific">Candidatus Regiella insecticola LSR1</name>
    <dbReference type="NCBI Taxonomy" id="663321"/>
    <lineage>
        <taxon>Bacteria</taxon>
        <taxon>Pseudomonadati</taxon>
        <taxon>Pseudomonadota</taxon>
        <taxon>Gammaproteobacteria</taxon>
        <taxon>Enterobacterales</taxon>
        <taxon>Enterobacteriaceae</taxon>
        <taxon>aphid secondary symbionts</taxon>
        <taxon>Candidatus Regiella</taxon>
    </lineage>
</organism>